<evidence type="ECO:0000256" key="2">
    <source>
        <dbReference type="ARBA" id="ARBA00023125"/>
    </source>
</evidence>
<sequence length="191" mass="20876">MPRPSLKAQRQDAILDAVGHCIVQYGVGGTTLEKLAETAGMSRSLLRHNIGNRDAILAAFLDRFFSESEREVEAMLAMLPEHNAMPVLLDMLFDGEGNQTTLVALSLTAAAASDEPIRRRLSQWNQAFADTLTELLQSAYPKQTRQAVEPVAAGVMGIYFNAESLTALHGMQALRRASKQAAHQLIQTLES</sequence>
<organism evidence="6 7">
    <name type="scientific">Ferrimonas marina</name>
    <dbReference type="NCBI Taxonomy" id="299255"/>
    <lineage>
        <taxon>Bacteria</taxon>
        <taxon>Pseudomonadati</taxon>
        <taxon>Pseudomonadota</taxon>
        <taxon>Gammaproteobacteria</taxon>
        <taxon>Alteromonadales</taxon>
        <taxon>Ferrimonadaceae</taxon>
        <taxon>Ferrimonas</taxon>
    </lineage>
</organism>
<dbReference type="Proteomes" id="UP000184268">
    <property type="component" value="Unassembled WGS sequence"/>
</dbReference>
<dbReference type="InterPro" id="IPR009057">
    <property type="entry name" value="Homeodomain-like_sf"/>
</dbReference>
<evidence type="ECO:0000313" key="7">
    <source>
        <dbReference type="Proteomes" id="UP000184268"/>
    </source>
</evidence>
<dbReference type="Gene3D" id="1.10.357.10">
    <property type="entry name" value="Tetracycline Repressor, domain 2"/>
    <property type="match status" value="1"/>
</dbReference>
<keyword evidence="3" id="KW-0804">Transcription</keyword>
<dbReference type="STRING" id="299255.SAMN02745129_4665"/>
<dbReference type="PROSITE" id="PS50977">
    <property type="entry name" value="HTH_TETR_2"/>
    <property type="match status" value="1"/>
</dbReference>
<keyword evidence="7" id="KW-1185">Reference proteome</keyword>
<evidence type="ECO:0000313" key="6">
    <source>
        <dbReference type="EMBL" id="SHI19367.1"/>
    </source>
</evidence>
<dbReference type="RefSeq" id="WP_067661943.1">
    <property type="nucleotide sequence ID" value="NZ_FQXG01000009.1"/>
</dbReference>
<evidence type="ECO:0000259" key="5">
    <source>
        <dbReference type="PROSITE" id="PS50977"/>
    </source>
</evidence>
<dbReference type="AlphaFoldDB" id="A0A1M5Z518"/>
<dbReference type="PANTHER" id="PTHR30055:SF234">
    <property type="entry name" value="HTH-TYPE TRANSCRIPTIONAL REGULATOR BETI"/>
    <property type="match status" value="1"/>
</dbReference>
<accession>A0A1M5Z518</accession>
<dbReference type="InterPro" id="IPR001647">
    <property type="entry name" value="HTH_TetR"/>
</dbReference>
<keyword evidence="2 4" id="KW-0238">DNA-binding</keyword>
<feature type="DNA-binding region" description="H-T-H motif" evidence="4">
    <location>
        <begin position="31"/>
        <end position="50"/>
    </location>
</feature>
<evidence type="ECO:0000256" key="1">
    <source>
        <dbReference type="ARBA" id="ARBA00023015"/>
    </source>
</evidence>
<gene>
    <name evidence="6" type="ORF">SAMN02745129_4665</name>
</gene>
<evidence type="ECO:0000256" key="3">
    <source>
        <dbReference type="ARBA" id="ARBA00023163"/>
    </source>
</evidence>
<evidence type="ECO:0000256" key="4">
    <source>
        <dbReference type="PROSITE-ProRule" id="PRU00335"/>
    </source>
</evidence>
<dbReference type="EMBL" id="FQXG01000009">
    <property type="protein sequence ID" value="SHI19367.1"/>
    <property type="molecule type" value="Genomic_DNA"/>
</dbReference>
<proteinExistence type="predicted"/>
<name>A0A1M5Z518_9GAMM</name>
<dbReference type="GO" id="GO:0003700">
    <property type="term" value="F:DNA-binding transcription factor activity"/>
    <property type="evidence" value="ECO:0007669"/>
    <property type="project" value="TreeGrafter"/>
</dbReference>
<keyword evidence="1" id="KW-0805">Transcription regulation</keyword>
<feature type="domain" description="HTH tetR-type" evidence="5">
    <location>
        <begin position="8"/>
        <end position="68"/>
    </location>
</feature>
<dbReference type="PANTHER" id="PTHR30055">
    <property type="entry name" value="HTH-TYPE TRANSCRIPTIONAL REGULATOR RUTR"/>
    <property type="match status" value="1"/>
</dbReference>
<dbReference type="GO" id="GO:0000976">
    <property type="term" value="F:transcription cis-regulatory region binding"/>
    <property type="evidence" value="ECO:0007669"/>
    <property type="project" value="TreeGrafter"/>
</dbReference>
<reference evidence="6 7" key="1">
    <citation type="submission" date="2016-11" db="EMBL/GenBank/DDBJ databases">
        <authorList>
            <person name="Jaros S."/>
            <person name="Januszkiewicz K."/>
            <person name="Wedrychowicz H."/>
        </authorList>
    </citation>
    <scope>NUCLEOTIDE SEQUENCE [LARGE SCALE GENOMIC DNA]</scope>
    <source>
        <strain evidence="6 7">DSM 16917</strain>
    </source>
</reference>
<dbReference type="InterPro" id="IPR050109">
    <property type="entry name" value="HTH-type_TetR-like_transc_reg"/>
</dbReference>
<dbReference type="SUPFAM" id="SSF46689">
    <property type="entry name" value="Homeodomain-like"/>
    <property type="match status" value="1"/>
</dbReference>
<dbReference type="OrthoDB" id="9809265at2"/>
<protein>
    <submittedName>
        <fullName evidence="6">DNA-binding transcriptional regulator, AcrR family</fullName>
    </submittedName>
</protein>